<keyword evidence="1" id="KW-0732">Signal</keyword>
<keyword evidence="3" id="KW-1185">Reference proteome</keyword>
<accession>A0ABR1CGQ8</accession>
<evidence type="ECO:0000313" key="2">
    <source>
        <dbReference type="EMBL" id="KAK6737629.1"/>
    </source>
</evidence>
<reference evidence="2 3" key="1">
    <citation type="submission" date="2023-08" db="EMBL/GenBank/DDBJ databases">
        <title>A Necator americanus chromosomal reference genome.</title>
        <authorList>
            <person name="Ilik V."/>
            <person name="Petrzelkova K.J."/>
            <person name="Pardy F."/>
            <person name="Fuh T."/>
            <person name="Niatou-Singa F.S."/>
            <person name="Gouil Q."/>
            <person name="Baker L."/>
            <person name="Ritchie M.E."/>
            <person name="Jex A.R."/>
            <person name="Gazzola D."/>
            <person name="Li H."/>
            <person name="Toshio Fujiwara R."/>
            <person name="Zhan B."/>
            <person name="Aroian R.V."/>
            <person name="Pafco B."/>
            <person name="Schwarz E.M."/>
        </authorList>
    </citation>
    <scope>NUCLEOTIDE SEQUENCE [LARGE SCALE GENOMIC DNA]</scope>
    <source>
        <strain evidence="2 3">Aroian</strain>
        <tissue evidence="2">Whole animal</tissue>
    </source>
</reference>
<feature type="signal peptide" evidence="1">
    <location>
        <begin position="1"/>
        <end position="27"/>
    </location>
</feature>
<comment type="caution">
    <text evidence="2">The sequence shown here is derived from an EMBL/GenBank/DDBJ whole genome shotgun (WGS) entry which is preliminary data.</text>
</comment>
<organism evidence="2 3">
    <name type="scientific">Necator americanus</name>
    <name type="common">Human hookworm</name>
    <dbReference type="NCBI Taxonomy" id="51031"/>
    <lineage>
        <taxon>Eukaryota</taxon>
        <taxon>Metazoa</taxon>
        <taxon>Ecdysozoa</taxon>
        <taxon>Nematoda</taxon>
        <taxon>Chromadorea</taxon>
        <taxon>Rhabditida</taxon>
        <taxon>Rhabditina</taxon>
        <taxon>Rhabditomorpha</taxon>
        <taxon>Strongyloidea</taxon>
        <taxon>Ancylostomatidae</taxon>
        <taxon>Bunostominae</taxon>
        <taxon>Necator</taxon>
    </lineage>
</organism>
<dbReference type="EMBL" id="JAVFWL010000002">
    <property type="protein sequence ID" value="KAK6737629.1"/>
    <property type="molecule type" value="Genomic_DNA"/>
</dbReference>
<feature type="chain" id="PRO_5045476369" evidence="1">
    <location>
        <begin position="28"/>
        <end position="295"/>
    </location>
</feature>
<sequence>MSPVSSCVSQLLLLILVAQILPRPSESCELFWSSRQSLGYEQGIQLQVCCNVTSVKIWGIQKPSNFKISRVVYEAEFPKVADDMYSELQLSLCSDRPEPTIGWVGAKPGVQCTYSTGQTLNIPHGAFAIPDWYVICYSMNDGCQTCRLDILCENDLTAACADRYILGSSPRASNESIDYWVKAGVDFPFENSSHIELTTTVQRTHEVVDVQIIPATAGVKKRLTISGLEPNEIYDIRRCIDIQLPSWLIKDKRFSFNSVSNRLCSEEGYRTQPNSSAVTVSFSVAMIIASLGIFR</sequence>
<protein>
    <submittedName>
        <fullName evidence="2">Uncharacterized protein</fullName>
    </submittedName>
</protein>
<proteinExistence type="predicted"/>
<evidence type="ECO:0000256" key="1">
    <source>
        <dbReference type="SAM" id="SignalP"/>
    </source>
</evidence>
<gene>
    <name evidence="2" type="primary">Necator_chrII.g7796</name>
    <name evidence="2" type="ORF">RB195_020002</name>
</gene>
<name>A0ABR1CGQ8_NECAM</name>
<evidence type="ECO:0000313" key="3">
    <source>
        <dbReference type="Proteomes" id="UP001303046"/>
    </source>
</evidence>
<dbReference type="Proteomes" id="UP001303046">
    <property type="component" value="Unassembled WGS sequence"/>
</dbReference>